<keyword evidence="3" id="KW-0663">Pyridoxal phosphate</keyword>
<protein>
    <recommendedName>
        <fullName evidence="6">Aromatic amino acid beta-eliminating lyase/threonine aldolase domain-containing protein</fullName>
    </recommendedName>
</protein>
<dbReference type="FunFam" id="3.40.640.10:FF:000030">
    <property type="entry name" value="Low-specificity L-threonine aldolase"/>
    <property type="match status" value="1"/>
</dbReference>
<dbReference type="STRING" id="329046.A0A1Y2CWI4"/>
<dbReference type="GO" id="GO:0006545">
    <property type="term" value="P:glycine biosynthetic process"/>
    <property type="evidence" value="ECO:0007669"/>
    <property type="project" value="EnsemblFungi"/>
</dbReference>
<gene>
    <name evidence="7" type="ORF">BCR33DRAFT_780342</name>
</gene>
<comment type="caution">
    <text evidence="7">The sequence shown here is derived from an EMBL/GenBank/DDBJ whole genome shotgun (WGS) entry which is preliminary data.</text>
</comment>
<dbReference type="PANTHER" id="PTHR48097:SF9">
    <property type="entry name" value="L-THREONINE ALDOLASE"/>
    <property type="match status" value="1"/>
</dbReference>
<keyword evidence="8" id="KW-1185">Reference proteome</keyword>
<dbReference type="InterPro" id="IPR015422">
    <property type="entry name" value="PyrdxlP-dep_Trfase_small"/>
</dbReference>
<proteinExistence type="inferred from homology"/>
<dbReference type="InterPro" id="IPR001597">
    <property type="entry name" value="ArAA_b-elim_lyase/Thr_aldolase"/>
</dbReference>
<evidence type="ECO:0000256" key="2">
    <source>
        <dbReference type="ARBA" id="ARBA00006966"/>
    </source>
</evidence>
<dbReference type="EMBL" id="MCGO01000005">
    <property type="protein sequence ID" value="ORY51347.1"/>
    <property type="molecule type" value="Genomic_DNA"/>
</dbReference>
<dbReference type="InterPro" id="IPR015424">
    <property type="entry name" value="PyrdxlP-dep_Trfase"/>
</dbReference>
<accession>A0A1Y2CWI4</accession>
<dbReference type="GO" id="GO:0008732">
    <property type="term" value="F:L-allo-threonine aldolase activity"/>
    <property type="evidence" value="ECO:0007669"/>
    <property type="project" value="EnsemblFungi"/>
</dbReference>
<evidence type="ECO:0000313" key="7">
    <source>
        <dbReference type="EMBL" id="ORY51347.1"/>
    </source>
</evidence>
<evidence type="ECO:0000256" key="5">
    <source>
        <dbReference type="PIRSR" id="PIRSR017617-1"/>
    </source>
</evidence>
<dbReference type="CDD" id="cd06502">
    <property type="entry name" value="TA_like"/>
    <property type="match status" value="1"/>
</dbReference>
<dbReference type="PANTHER" id="PTHR48097">
    <property type="entry name" value="L-THREONINE ALDOLASE-RELATED"/>
    <property type="match status" value="1"/>
</dbReference>
<dbReference type="InterPro" id="IPR023603">
    <property type="entry name" value="Low_specificity_L-TA-like"/>
</dbReference>
<dbReference type="AlphaFoldDB" id="A0A1Y2CWI4"/>
<dbReference type="Pfam" id="PF01212">
    <property type="entry name" value="Beta_elim_lyase"/>
    <property type="match status" value="1"/>
</dbReference>
<evidence type="ECO:0000313" key="8">
    <source>
        <dbReference type="Proteomes" id="UP000193642"/>
    </source>
</evidence>
<dbReference type="Gene3D" id="3.40.640.10">
    <property type="entry name" value="Type I PLP-dependent aspartate aminotransferase-like (Major domain)"/>
    <property type="match status" value="1"/>
</dbReference>
<evidence type="ECO:0000256" key="3">
    <source>
        <dbReference type="ARBA" id="ARBA00022898"/>
    </source>
</evidence>
<dbReference type="SUPFAM" id="SSF53383">
    <property type="entry name" value="PLP-dependent transferases"/>
    <property type="match status" value="1"/>
</dbReference>
<comment type="similarity">
    <text evidence="2">Belongs to the threonine aldolase family.</text>
</comment>
<dbReference type="GO" id="GO:0005829">
    <property type="term" value="C:cytosol"/>
    <property type="evidence" value="ECO:0007669"/>
    <property type="project" value="EnsemblFungi"/>
</dbReference>
<dbReference type="Gene3D" id="3.90.1150.10">
    <property type="entry name" value="Aspartate Aminotransferase, domain 1"/>
    <property type="match status" value="1"/>
</dbReference>
<comment type="cofactor">
    <cofactor evidence="1">
        <name>pyridoxal 5'-phosphate</name>
        <dbReference type="ChEBI" id="CHEBI:597326"/>
    </cofactor>
</comment>
<organism evidence="7 8">
    <name type="scientific">Rhizoclosmatium globosum</name>
    <dbReference type="NCBI Taxonomy" id="329046"/>
    <lineage>
        <taxon>Eukaryota</taxon>
        <taxon>Fungi</taxon>
        <taxon>Fungi incertae sedis</taxon>
        <taxon>Chytridiomycota</taxon>
        <taxon>Chytridiomycota incertae sedis</taxon>
        <taxon>Chytridiomycetes</taxon>
        <taxon>Chytridiales</taxon>
        <taxon>Chytriomycetaceae</taxon>
        <taxon>Rhizoclosmatium</taxon>
    </lineage>
</organism>
<evidence type="ECO:0000256" key="4">
    <source>
        <dbReference type="ARBA" id="ARBA00023239"/>
    </source>
</evidence>
<feature type="modified residue" description="N6-(pyridoxal phosphate)lysine" evidence="5">
    <location>
        <position position="228"/>
    </location>
</feature>
<dbReference type="NCBIfam" id="NF041359">
    <property type="entry name" value="GntG_guanitoxin"/>
    <property type="match status" value="1"/>
</dbReference>
<evidence type="ECO:0000259" key="6">
    <source>
        <dbReference type="Pfam" id="PF01212"/>
    </source>
</evidence>
<keyword evidence="4" id="KW-0456">Lyase</keyword>
<dbReference type="GO" id="GO:0006567">
    <property type="term" value="P:L-threonine catabolic process"/>
    <property type="evidence" value="ECO:0007669"/>
    <property type="project" value="EnsemblFungi"/>
</dbReference>
<dbReference type="InterPro" id="IPR015421">
    <property type="entry name" value="PyrdxlP-dep_Trfase_major"/>
</dbReference>
<sequence length="371" mass="40244">MSASSNSAGVQSMYSAGSGSTVVPASALVADLRSDTVTTPTDEMRKVIASALVGDDVFEDDPTINALEDLLKETSGHPASLFCATGTMTNQLAIRSLLLAPPHSVLVDSRSHIYNYESSAVAHHTQALLIPIAPKEGKRHLTADVIERHLILDDDVHHAPTKLICLENTLGGEIFPYEDIVAIREMANKHGVKLHLDGARLWNASAETGISMEQYCSLFDTVSLCLSKGMGAPIGSVLVGSKEVIKKARHYRKLFGGGWRQGGLLAAAGIHAINHHFPNLKNDHETARYLAAQLTELGFPTTRKVETNMVWFDTTPLKLTGTELQVVLAANGVRILGGAMGEQRWVVHHQVTKQSVDHIINVLREFLSSRQ</sequence>
<dbReference type="OrthoDB" id="10261951at2759"/>
<reference evidence="7 8" key="1">
    <citation type="submission" date="2016-07" db="EMBL/GenBank/DDBJ databases">
        <title>Pervasive Adenine N6-methylation of Active Genes in Fungi.</title>
        <authorList>
            <consortium name="DOE Joint Genome Institute"/>
            <person name="Mondo S.J."/>
            <person name="Dannebaum R.O."/>
            <person name="Kuo R.C."/>
            <person name="Labutti K."/>
            <person name="Haridas S."/>
            <person name="Kuo A."/>
            <person name="Salamov A."/>
            <person name="Ahrendt S.R."/>
            <person name="Lipzen A."/>
            <person name="Sullivan W."/>
            <person name="Andreopoulos W.B."/>
            <person name="Clum A."/>
            <person name="Lindquist E."/>
            <person name="Daum C."/>
            <person name="Ramamoorthy G.K."/>
            <person name="Gryganskyi A."/>
            <person name="Culley D."/>
            <person name="Magnuson J.K."/>
            <person name="James T.Y."/>
            <person name="O'Malley M.A."/>
            <person name="Stajich J.E."/>
            <person name="Spatafora J.W."/>
            <person name="Visel A."/>
            <person name="Grigoriev I.V."/>
        </authorList>
    </citation>
    <scope>NUCLEOTIDE SEQUENCE [LARGE SCALE GENOMIC DNA]</scope>
    <source>
        <strain evidence="7 8">JEL800</strain>
    </source>
</reference>
<dbReference type="PIRSF" id="PIRSF017617">
    <property type="entry name" value="Thr_aldolase"/>
    <property type="match status" value="1"/>
</dbReference>
<evidence type="ECO:0000256" key="1">
    <source>
        <dbReference type="ARBA" id="ARBA00001933"/>
    </source>
</evidence>
<feature type="domain" description="Aromatic amino acid beta-eliminating lyase/threonine aldolase" evidence="6">
    <location>
        <begin position="31"/>
        <end position="312"/>
    </location>
</feature>
<name>A0A1Y2CWI4_9FUNG</name>
<dbReference type="Proteomes" id="UP000193642">
    <property type="component" value="Unassembled WGS sequence"/>
</dbReference>